<dbReference type="GO" id="GO:0005096">
    <property type="term" value="F:GTPase activator activity"/>
    <property type="evidence" value="ECO:0007669"/>
    <property type="project" value="UniProtKB-KW"/>
</dbReference>
<dbReference type="SMART" id="SM00314">
    <property type="entry name" value="RA"/>
    <property type="match status" value="1"/>
</dbReference>
<dbReference type="Ensembl" id="ENSMAMT00000057888.1">
    <property type="protein sequence ID" value="ENSMAMP00000047522.1"/>
    <property type="gene ID" value="ENSMAMG00000004527.2"/>
</dbReference>
<dbReference type="InterPro" id="IPR000980">
    <property type="entry name" value="SH2"/>
</dbReference>
<dbReference type="SUPFAM" id="SSF54236">
    <property type="entry name" value="Ubiquitin-like"/>
    <property type="match status" value="1"/>
</dbReference>
<dbReference type="Proteomes" id="UP000261640">
    <property type="component" value="Unplaced"/>
</dbReference>
<dbReference type="PROSITE" id="PS50001">
    <property type="entry name" value="SH2"/>
    <property type="match status" value="1"/>
</dbReference>
<keyword evidence="3" id="KW-0343">GTPase activation</keyword>
<dbReference type="Pfam" id="PF00788">
    <property type="entry name" value="RA"/>
    <property type="match status" value="1"/>
</dbReference>
<name>A0A7N8X9B2_9TELE</name>
<dbReference type="GO" id="GO:0031267">
    <property type="term" value="F:small GTPase binding"/>
    <property type="evidence" value="ECO:0007669"/>
    <property type="project" value="TreeGrafter"/>
</dbReference>
<dbReference type="InterPro" id="IPR029071">
    <property type="entry name" value="Ubiquitin-like_domsf"/>
</dbReference>
<dbReference type="Pfam" id="PF23268">
    <property type="entry name" value="RIN1"/>
    <property type="match status" value="1"/>
</dbReference>
<comment type="subcellular location">
    <subcellularLocation>
        <location evidence="1">Cytoplasm</location>
    </subcellularLocation>
</comment>
<dbReference type="GO" id="GO:0030139">
    <property type="term" value="C:endocytic vesicle"/>
    <property type="evidence" value="ECO:0007669"/>
    <property type="project" value="TreeGrafter"/>
</dbReference>
<organism evidence="10 11">
    <name type="scientific">Mastacembelus armatus</name>
    <name type="common">zig-zag eel</name>
    <dbReference type="NCBI Taxonomy" id="205130"/>
    <lineage>
        <taxon>Eukaryota</taxon>
        <taxon>Metazoa</taxon>
        <taxon>Chordata</taxon>
        <taxon>Craniata</taxon>
        <taxon>Vertebrata</taxon>
        <taxon>Euteleostomi</taxon>
        <taxon>Actinopterygii</taxon>
        <taxon>Neopterygii</taxon>
        <taxon>Teleostei</taxon>
        <taxon>Neoteleostei</taxon>
        <taxon>Acanthomorphata</taxon>
        <taxon>Anabantaria</taxon>
        <taxon>Synbranchiformes</taxon>
        <taxon>Mastacembelidae</taxon>
        <taxon>Mastacembelus</taxon>
    </lineage>
</organism>
<feature type="domain" description="VPS9" evidence="9">
    <location>
        <begin position="370"/>
        <end position="510"/>
    </location>
</feature>
<keyword evidence="4" id="KW-0963">Cytoplasm</keyword>
<dbReference type="GeneTree" id="ENSGT00940000154866"/>
<proteinExistence type="inferred from homology"/>
<evidence type="ECO:0000256" key="1">
    <source>
        <dbReference type="ARBA" id="ARBA00004496"/>
    </source>
</evidence>
<evidence type="ECO:0000259" key="7">
    <source>
        <dbReference type="PROSITE" id="PS50001"/>
    </source>
</evidence>
<dbReference type="InterPro" id="IPR037191">
    <property type="entry name" value="VPS9_dom_sf"/>
</dbReference>
<dbReference type="InterPro" id="IPR045046">
    <property type="entry name" value="Vps9-like"/>
</dbReference>
<dbReference type="InterPro" id="IPR003123">
    <property type="entry name" value="VPS9"/>
</dbReference>
<dbReference type="Pfam" id="PF02204">
    <property type="entry name" value="VPS9"/>
    <property type="match status" value="1"/>
</dbReference>
<evidence type="ECO:0000256" key="4">
    <source>
        <dbReference type="ARBA" id="ARBA00022490"/>
    </source>
</evidence>
<dbReference type="InterPro" id="IPR036860">
    <property type="entry name" value="SH2_dom_sf"/>
</dbReference>
<dbReference type="PROSITE" id="PS51205">
    <property type="entry name" value="VPS9"/>
    <property type="match status" value="1"/>
</dbReference>
<accession>A0A7N8X9B2</accession>
<evidence type="ECO:0000256" key="3">
    <source>
        <dbReference type="ARBA" id="ARBA00022468"/>
    </source>
</evidence>
<evidence type="ECO:0000259" key="8">
    <source>
        <dbReference type="PROSITE" id="PS50200"/>
    </source>
</evidence>
<dbReference type="Gene3D" id="3.30.505.10">
    <property type="entry name" value="SH2 domain"/>
    <property type="match status" value="1"/>
</dbReference>
<dbReference type="SMART" id="SM00252">
    <property type="entry name" value="SH2"/>
    <property type="match status" value="1"/>
</dbReference>
<dbReference type="GO" id="GO:0016192">
    <property type="term" value="P:vesicle-mediated transport"/>
    <property type="evidence" value="ECO:0007669"/>
    <property type="project" value="InterPro"/>
</dbReference>
<keyword evidence="5 6" id="KW-0727">SH2 domain</keyword>
<dbReference type="GO" id="GO:0007165">
    <property type="term" value="P:signal transduction"/>
    <property type="evidence" value="ECO:0007669"/>
    <property type="project" value="InterPro"/>
</dbReference>
<dbReference type="PANTHER" id="PTHR23101">
    <property type="entry name" value="RAB GDP/GTP EXCHANGE FACTOR"/>
    <property type="match status" value="1"/>
</dbReference>
<comment type="similarity">
    <text evidence="2">Belongs to the RIN (Ras interaction/interference) family.</text>
</comment>
<protein>
    <submittedName>
        <fullName evidence="10">Ras and Rab interactor 2</fullName>
    </submittedName>
</protein>
<evidence type="ECO:0000259" key="9">
    <source>
        <dbReference type="PROSITE" id="PS51205"/>
    </source>
</evidence>
<dbReference type="PROSITE" id="PS50200">
    <property type="entry name" value="RA"/>
    <property type="match status" value="1"/>
</dbReference>
<dbReference type="FunFam" id="1.20.1050.80:FF:000002">
    <property type="entry name" value="Ras and Rab interactor 2"/>
    <property type="match status" value="1"/>
</dbReference>
<dbReference type="InterPro" id="IPR000159">
    <property type="entry name" value="RA_dom"/>
</dbReference>
<evidence type="ECO:0000313" key="10">
    <source>
        <dbReference type="Ensembl" id="ENSMAMP00000047522.1"/>
    </source>
</evidence>
<evidence type="ECO:0000256" key="2">
    <source>
        <dbReference type="ARBA" id="ARBA00006919"/>
    </source>
</evidence>
<evidence type="ECO:0000313" key="11">
    <source>
        <dbReference type="Proteomes" id="UP000261640"/>
    </source>
</evidence>
<dbReference type="Gene3D" id="1.20.1050.80">
    <property type="entry name" value="VPS9 domain"/>
    <property type="match status" value="1"/>
</dbReference>
<keyword evidence="11" id="KW-1185">Reference proteome</keyword>
<dbReference type="SUPFAM" id="SSF55550">
    <property type="entry name" value="SH2 domain"/>
    <property type="match status" value="1"/>
</dbReference>
<evidence type="ECO:0000256" key="5">
    <source>
        <dbReference type="ARBA" id="ARBA00022999"/>
    </source>
</evidence>
<dbReference type="GO" id="GO:0005829">
    <property type="term" value="C:cytosol"/>
    <property type="evidence" value="ECO:0007669"/>
    <property type="project" value="TreeGrafter"/>
</dbReference>
<dbReference type="PANTHER" id="PTHR23101:SF51">
    <property type="entry name" value="RAS AND RAB INTERACTOR 2"/>
    <property type="match status" value="1"/>
</dbReference>
<evidence type="ECO:0000256" key="6">
    <source>
        <dbReference type="PROSITE-ProRule" id="PRU00191"/>
    </source>
</evidence>
<reference evidence="10" key="2">
    <citation type="submission" date="2025-09" db="UniProtKB">
        <authorList>
            <consortium name="Ensembl"/>
        </authorList>
    </citation>
    <scope>IDENTIFICATION</scope>
</reference>
<dbReference type="GO" id="GO:0005085">
    <property type="term" value="F:guanyl-nucleotide exchange factor activity"/>
    <property type="evidence" value="ECO:0007669"/>
    <property type="project" value="InterPro"/>
</dbReference>
<sequence>MFNLVLIFARRWQKCYTRPLFLCHSPRLESEVSGVYLMPPNCCRVMGERDSGYDSLRRRMSVLDRLSQTHPVWLLLAVSETEASRILFKQPPGVFLVRKSATLQRKVLSVRLKEDQSRSPICHFPVKESQYTFSLEGSEIGFADLFRLVAFYCISRDILPFALKLPEAIASAKTKKELEEVAQLGAGSLNYYFTEDEDRDEDEDEDYGVSLETDLEMRLRPSFKAQRRRVGVRLGRGPFILPRALKGRFSKVGGMLSSLMTPERRAVKRIAELSRDKSSYFGSLVQDYNNFVQENRGCHTSGMDFLQTLRQFMTQMKAYLRQSSELDPPLESLIPEDHIDQVLEKAMHKCVLKPLKSVIEAVLHDFQVSSGAWQQLRENLALAKTKRPKELGVDGAVPPDPMAIEKIRHKFLKMRKMYSPEKKVSLLLRVCKLIYTIMQNNSGRMYGADDFLPMLTYVVAQCDMPQLETEIQYMMELLDPSLLQGEGGYYLTSAYGAMALIKNFQEEQAARVLSSEARNTLHQWHRRRTNQRSVPSVDDFQNYLRVALKEVDMGCTAKTLVVHPYTTTEEVCSLCAYKFKISDPENYALFLVTADTSQQLAPDTHPQRIKAELHSRPCAQLFHFVYRRVPNLNLCIPAIMQNGNCLQVE</sequence>
<dbReference type="Pfam" id="PF00017">
    <property type="entry name" value="SH2"/>
    <property type="match status" value="1"/>
</dbReference>
<dbReference type="SMART" id="SM00167">
    <property type="entry name" value="VPS9"/>
    <property type="match status" value="1"/>
</dbReference>
<feature type="domain" description="Ras-associating" evidence="8">
    <location>
        <begin position="540"/>
        <end position="631"/>
    </location>
</feature>
<feature type="domain" description="SH2" evidence="7">
    <location>
        <begin position="73"/>
        <end position="167"/>
    </location>
</feature>
<dbReference type="SUPFAM" id="SSF109993">
    <property type="entry name" value="VPS9 domain"/>
    <property type="match status" value="1"/>
</dbReference>
<reference evidence="10" key="1">
    <citation type="submission" date="2025-08" db="UniProtKB">
        <authorList>
            <consortium name="Ensembl"/>
        </authorList>
    </citation>
    <scope>IDENTIFICATION</scope>
</reference>
<dbReference type="AlphaFoldDB" id="A0A7N8X9B2"/>